<protein>
    <recommendedName>
        <fullName evidence="1">Peptidase S24/S26A/S26B/S26C domain-containing protein</fullName>
    </recommendedName>
</protein>
<dbReference type="PANTHER" id="PTHR33516:SF2">
    <property type="entry name" value="LEXA REPRESSOR-RELATED"/>
    <property type="match status" value="1"/>
</dbReference>
<evidence type="ECO:0000313" key="3">
    <source>
        <dbReference type="Proteomes" id="UP000318823"/>
    </source>
</evidence>
<dbReference type="SUPFAM" id="SSF51306">
    <property type="entry name" value="LexA/Signal peptidase"/>
    <property type="match status" value="2"/>
</dbReference>
<keyword evidence="2" id="KW-0614">Plasmid</keyword>
<name>A0AAP9J0B7_BACOV</name>
<dbReference type="Gene3D" id="2.10.109.10">
    <property type="entry name" value="Umud Fragment, subunit A"/>
    <property type="match status" value="2"/>
</dbReference>
<reference evidence="3" key="1">
    <citation type="journal article" date="2018" name="J. Anim. Genet.">
        <title>Acquired interbacterial defense systems protect against interspecies antagonism in the human gut microbiome.</title>
        <authorList>
            <person name="Ross B.D."/>
            <person name="Verster A.J."/>
            <person name="Radey M.C."/>
            <person name="Schmidtke D.T."/>
            <person name="Pope C.E."/>
            <person name="Hoffman L.R."/>
            <person name="Hajjar A."/>
            <person name="Peterson S.B."/>
            <person name="Borenstein E."/>
            <person name="Mougous J."/>
        </authorList>
    </citation>
    <scope>NUCLEOTIDE SEQUENCE [LARGE SCALE GENOMIC DNA]</scope>
    <source>
        <strain evidence="3">3725 D1 iv</strain>
        <plasmid evidence="3">unnamed1</plasmid>
    </source>
</reference>
<dbReference type="CDD" id="cd06529">
    <property type="entry name" value="S24_LexA-like"/>
    <property type="match status" value="1"/>
</dbReference>
<evidence type="ECO:0000259" key="1">
    <source>
        <dbReference type="Pfam" id="PF00717"/>
    </source>
</evidence>
<evidence type="ECO:0000313" key="2">
    <source>
        <dbReference type="EMBL" id="QDM12900.1"/>
    </source>
</evidence>
<gene>
    <name evidence="2" type="ORF">DYI28_29890</name>
</gene>
<accession>A0AAP9J0B7</accession>
<feature type="domain" description="Peptidase S24/S26A/S26B/S26C" evidence="1">
    <location>
        <begin position="24"/>
        <end position="97"/>
    </location>
</feature>
<organism evidence="2 3">
    <name type="scientific">Bacteroides ovatus</name>
    <dbReference type="NCBI Taxonomy" id="28116"/>
    <lineage>
        <taxon>Bacteria</taxon>
        <taxon>Pseudomonadati</taxon>
        <taxon>Bacteroidota</taxon>
        <taxon>Bacteroidia</taxon>
        <taxon>Bacteroidales</taxon>
        <taxon>Bacteroidaceae</taxon>
        <taxon>Bacteroides</taxon>
    </lineage>
</organism>
<sequence>MKKGLSIYALDTSGYLAVPYAEDGVQAGFPSPATDYISKPIDINSILVKHPSNTFIIQADEDFFPEVGIMSGDILVFDRSIMARQADIIAYTSDGEFKLMRKEAAGDIAGLSVWGVLTAVIKINRESVYWDIVPEDILPEEISKLKLPYLVQEQIIGKVDLNKILIRNVPSTFITVVSGNSMKDEFIEDKDLLVVDKLLEHYDGCLAVCYLDGGFTLKRVKVEEGAAWLMPSNPEYPRIRIEEGDDLRIWGIVSAVIKRWRM</sequence>
<feature type="domain" description="Peptidase S24/S26A/S26B/S26C" evidence="1">
    <location>
        <begin position="148"/>
        <end position="253"/>
    </location>
</feature>
<dbReference type="Pfam" id="PF00717">
    <property type="entry name" value="Peptidase_S24"/>
    <property type="match status" value="2"/>
</dbReference>
<dbReference type="InterPro" id="IPR039418">
    <property type="entry name" value="LexA-like"/>
</dbReference>
<dbReference type="InterPro" id="IPR050077">
    <property type="entry name" value="LexA_repressor"/>
</dbReference>
<geneLocation type="plasmid" evidence="2 3">
    <name>unnamed1</name>
</geneLocation>
<proteinExistence type="predicted"/>
<dbReference type="PANTHER" id="PTHR33516">
    <property type="entry name" value="LEXA REPRESSOR"/>
    <property type="match status" value="1"/>
</dbReference>
<dbReference type="AlphaFoldDB" id="A0AAP9J0B7"/>
<dbReference type="InterPro" id="IPR036286">
    <property type="entry name" value="LexA/Signal_pep-like_sf"/>
</dbReference>
<dbReference type="RefSeq" id="WP_050486416.1">
    <property type="nucleotide sequence ID" value="NZ_CP041396.1"/>
</dbReference>
<dbReference type="InterPro" id="IPR015927">
    <property type="entry name" value="Peptidase_S24_S26A/B/C"/>
</dbReference>
<dbReference type="Proteomes" id="UP000318823">
    <property type="component" value="Plasmid unnamed1"/>
</dbReference>
<dbReference type="EMBL" id="CP041396">
    <property type="protein sequence ID" value="QDM12900.1"/>
    <property type="molecule type" value="Genomic_DNA"/>
</dbReference>